<dbReference type="AlphaFoldDB" id="X1RJX9"/>
<evidence type="ECO:0000313" key="1">
    <source>
        <dbReference type="EMBL" id="GAI80943.1"/>
    </source>
</evidence>
<protein>
    <submittedName>
        <fullName evidence="1">Uncharacterized protein</fullName>
    </submittedName>
</protein>
<organism evidence="1">
    <name type="scientific">marine sediment metagenome</name>
    <dbReference type="NCBI Taxonomy" id="412755"/>
    <lineage>
        <taxon>unclassified sequences</taxon>
        <taxon>metagenomes</taxon>
        <taxon>ecological metagenomes</taxon>
    </lineage>
</organism>
<name>X1RJX9_9ZZZZ</name>
<accession>X1RJX9</accession>
<feature type="non-terminal residue" evidence="1">
    <location>
        <position position="1"/>
    </location>
</feature>
<comment type="caution">
    <text evidence="1">The sequence shown here is derived from an EMBL/GenBank/DDBJ whole genome shotgun (WGS) entry which is preliminary data.</text>
</comment>
<sequence length="107" mass="12364">IREYWKGMVARQKGRWADYQLTVDYGFGSAVPPPLGLGFFSIYRQNPQSGAGWHLYRQEPTQEPGIVVLARVSVTDKNGETQRLRTHLFLKKLQGEYKVILWRPPFA</sequence>
<gene>
    <name evidence="1" type="ORF">S12H4_26243</name>
</gene>
<dbReference type="EMBL" id="BARW01014871">
    <property type="protein sequence ID" value="GAI80943.1"/>
    <property type="molecule type" value="Genomic_DNA"/>
</dbReference>
<proteinExistence type="predicted"/>
<reference evidence="1" key="1">
    <citation type="journal article" date="2014" name="Front. Microbiol.">
        <title>High frequency of phylogenetically diverse reductive dehalogenase-homologous genes in deep subseafloor sedimentary metagenomes.</title>
        <authorList>
            <person name="Kawai M."/>
            <person name="Futagami T."/>
            <person name="Toyoda A."/>
            <person name="Takaki Y."/>
            <person name="Nishi S."/>
            <person name="Hori S."/>
            <person name="Arai W."/>
            <person name="Tsubouchi T."/>
            <person name="Morono Y."/>
            <person name="Uchiyama I."/>
            <person name="Ito T."/>
            <person name="Fujiyama A."/>
            <person name="Inagaki F."/>
            <person name="Takami H."/>
        </authorList>
    </citation>
    <scope>NUCLEOTIDE SEQUENCE</scope>
    <source>
        <strain evidence="1">Expedition CK06-06</strain>
    </source>
</reference>